<evidence type="ECO:0000313" key="2">
    <source>
        <dbReference type="Proteomes" id="UP001500842"/>
    </source>
</evidence>
<organism evidence="1 2">
    <name type="scientific">Nocardioides humi</name>
    <dbReference type="NCBI Taxonomy" id="449461"/>
    <lineage>
        <taxon>Bacteria</taxon>
        <taxon>Bacillati</taxon>
        <taxon>Actinomycetota</taxon>
        <taxon>Actinomycetes</taxon>
        <taxon>Propionibacteriales</taxon>
        <taxon>Nocardioidaceae</taxon>
        <taxon>Nocardioides</taxon>
    </lineage>
</organism>
<accession>A0ABN2AUS5</accession>
<evidence type="ECO:0000313" key="1">
    <source>
        <dbReference type="EMBL" id="GAA1526614.1"/>
    </source>
</evidence>
<protein>
    <submittedName>
        <fullName evidence="1">Uncharacterized protein</fullName>
    </submittedName>
</protein>
<dbReference type="Proteomes" id="UP001500842">
    <property type="component" value="Unassembled WGS sequence"/>
</dbReference>
<reference evidence="1 2" key="1">
    <citation type="journal article" date="2019" name="Int. J. Syst. Evol. Microbiol.">
        <title>The Global Catalogue of Microorganisms (GCM) 10K type strain sequencing project: providing services to taxonomists for standard genome sequencing and annotation.</title>
        <authorList>
            <consortium name="The Broad Institute Genomics Platform"/>
            <consortium name="The Broad Institute Genome Sequencing Center for Infectious Disease"/>
            <person name="Wu L."/>
            <person name="Ma J."/>
        </authorList>
    </citation>
    <scope>NUCLEOTIDE SEQUENCE [LARGE SCALE GENOMIC DNA]</scope>
    <source>
        <strain evidence="1 2">JCM 14942</strain>
    </source>
</reference>
<proteinExistence type="predicted"/>
<gene>
    <name evidence="1" type="ORF">GCM10009788_32680</name>
</gene>
<dbReference type="EMBL" id="BAAAOR010000024">
    <property type="protein sequence ID" value="GAA1526614.1"/>
    <property type="molecule type" value="Genomic_DNA"/>
</dbReference>
<keyword evidence="2" id="KW-1185">Reference proteome</keyword>
<dbReference type="RefSeq" id="WP_181410953.1">
    <property type="nucleotide sequence ID" value="NZ_BAAAOR010000024.1"/>
</dbReference>
<name>A0ABN2AUS5_9ACTN</name>
<comment type="caution">
    <text evidence="1">The sequence shown here is derived from an EMBL/GenBank/DDBJ whole genome shotgun (WGS) entry which is preliminary data.</text>
</comment>
<sequence>MPRHREAVEPFYALSYRITFLSRAELARDYVVTPPPGSATTTCPPAA</sequence>